<dbReference type="GO" id="GO:0003824">
    <property type="term" value="F:catalytic activity"/>
    <property type="evidence" value="ECO:0007669"/>
    <property type="project" value="InterPro"/>
</dbReference>
<dbReference type="EMBL" id="QQTP01000025">
    <property type="protein sequence ID" value="RDJ19900.1"/>
    <property type="molecule type" value="Genomic_DNA"/>
</dbReference>
<dbReference type="AlphaFoldDB" id="A0A370KY46"/>
<dbReference type="InterPro" id="IPR036928">
    <property type="entry name" value="AS_sf"/>
</dbReference>
<organism evidence="4 5">
    <name type="scientific">Bosea caraganae</name>
    <dbReference type="NCBI Taxonomy" id="2763117"/>
    <lineage>
        <taxon>Bacteria</taxon>
        <taxon>Pseudomonadati</taxon>
        <taxon>Pseudomonadota</taxon>
        <taxon>Alphaproteobacteria</taxon>
        <taxon>Hyphomicrobiales</taxon>
        <taxon>Boseaceae</taxon>
        <taxon>Bosea</taxon>
    </lineage>
</organism>
<dbReference type="PANTHER" id="PTHR11895">
    <property type="entry name" value="TRANSAMIDASE"/>
    <property type="match status" value="1"/>
</dbReference>
<dbReference type="OrthoDB" id="9811471at2"/>
<accession>A0A370KY46</accession>
<dbReference type="PROSITE" id="PS00571">
    <property type="entry name" value="AMIDASES"/>
    <property type="match status" value="1"/>
</dbReference>
<dbReference type="Pfam" id="PF01425">
    <property type="entry name" value="Amidase"/>
    <property type="match status" value="1"/>
</dbReference>
<gene>
    <name evidence="4" type="ORF">DWE98_27115</name>
</gene>
<dbReference type="Proteomes" id="UP000255207">
    <property type="component" value="Unassembled WGS sequence"/>
</dbReference>
<proteinExistence type="predicted"/>
<dbReference type="Gene3D" id="3.90.1300.10">
    <property type="entry name" value="Amidase signature (AS) domain"/>
    <property type="match status" value="1"/>
</dbReference>
<dbReference type="RefSeq" id="WP_114832445.1">
    <property type="nucleotide sequence ID" value="NZ_QQTO01000030.1"/>
</dbReference>
<protein>
    <recommendedName>
        <fullName evidence="2">Indoleacetamide hydrolase</fullName>
    </recommendedName>
</protein>
<evidence type="ECO:0000256" key="2">
    <source>
        <dbReference type="ARBA" id="ARBA00021874"/>
    </source>
</evidence>
<dbReference type="SUPFAM" id="SSF75304">
    <property type="entry name" value="Amidase signature (AS) enzymes"/>
    <property type="match status" value="1"/>
</dbReference>
<dbReference type="InterPro" id="IPR023631">
    <property type="entry name" value="Amidase_dom"/>
</dbReference>
<evidence type="ECO:0000259" key="3">
    <source>
        <dbReference type="Pfam" id="PF01425"/>
    </source>
</evidence>
<comment type="caution">
    <text evidence="4">The sequence shown here is derived from an EMBL/GenBank/DDBJ whole genome shotgun (WGS) entry which is preliminary data.</text>
</comment>
<name>A0A370KY46_9HYPH</name>
<dbReference type="InterPro" id="IPR020556">
    <property type="entry name" value="Amidase_CS"/>
</dbReference>
<feature type="domain" description="Amidase" evidence="3">
    <location>
        <begin position="25"/>
        <end position="439"/>
    </location>
</feature>
<evidence type="ECO:0000313" key="4">
    <source>
        <dbReference type="EMBL" id="RDJ19900.1"/>
    </source>
</evidence>
<reference evidence="5" key="1">
    <citation type="submission" date="2018-07" db="EMBL/GenBank/DDBJ databases">
        <authorList>
            <person name="Safronova V.I."/>
            <person name="Chirak E.R."/>
            <person name="Sazanova A.L."/>
        </authorList>
    </citation>
    <scope>NUCLEOTIDE SEQUENCE [LARGE SCALE GENOMIC DNA]</scope>
    <source>
        <strain evidence="5">RCAM04685</strain>
    </source>
</reference>
<keyword evidence="5" id="KW-1185">Reference proteome</keyword>
<dbReference type="InterPro" id="IPR000120">
    <property type="entry name" value="Amidase"/>
</dbReference>
<evidence type="ECO:0000256" key="1">
    <source>
        <dbReference type="ARBA" id="ARBA00003871"/>
    </source>
</evidence>
<dbReference type="PANTHER" id="PTHR11895:SF176">
    <property type="entry name" value="AMIDASE AMID-RELATED"/>
    <property type="match status" value="1"/>
</dbReference>
<comment type="function">
    <text evidence="1">Hydrolyzes indole-3-acetamide (IAM) into indole-3-acetic acid (IAA).</text>
</comment>
<sequence>MDVGFLSATELGRALARGELTSQALVTALLARIRAYDPVLKAFVEVYDDDALQAAWQSDERRSRNQTRGLLDGIPFAAKDLFDVEGRPTLAGSKASDATPAAQSANAVLRLLAEGMILIGKTRTVEFAYGSWGTNPSCGTPVNPRDTVVARVAGGSSSGSGVAVAAGMVPVALGTDTGGSVRTPSALCGIVGMKPSPGLIGRSGVQPLALVFDTVGPMARSVEDAALVQAVLQGEDPDDPATFSIPRANPMADLGKGIAGLRLRHPSMENLKAADPEILDRFRDMLADLAGMGALIEEKPLPRPLELYASLAANITTAEAWNRFRPLIDVDDSLVDPEIATRMSRGRAMSIADYLGYEEQRRLMQTEFHHYFSGADALLLPSSPITAKPIDSVHDSFAPFGIFTRLAGLMSLASLSVPMGDVERLPTGVQIMVRRYADPLAFRIGHALEIRRGGSFVRPLGYERLDHPDPVAAE</sequence>
<evidence type="ECO:0000313" key="5">
    <source>
        <dbReference type="Proteomes" id="UP000255207"/>
    </source>
</evidence>